<proteinExistence type="predicted"/>
<dbReference type="GO" id="GO:0004386">
    <property type="term" value="F:helicase activity"/>
    <property type="evidence" value="ECO:0007669"/>
    <property type="project" value="UniProtKB-KW"/>
</dbReference>
<reference evidence="1 2" key="1">
    <citation type="submission" date="2018-08" db="EMBL/GenBank/DDBJ databases">
        <title>Recombination of ecologically and evolutionarily significant loci maintains genetic cohesion in the Pseudomonas syringae species complex.</title>
        <authorList>
            <person name="Dillon M."/>
            <person name="Thakur S."/>
            <person name="Almeida R.N.D."/>
            <person name="Weir B.S."/>
            <person name="Guttman D.S."/>
        </authorList>
    </citation>
    <scope>NUCLEOTIDE SEQUENCE [LARGE SCALE GENOMIC DNA]</scope>
    <source>
        <strain evidence="1 2">88_10</strain>
    </source>
</reference>
<keyword evidence="1" id="KW-0067">ATP-binding</keyword>
<name>A0A3M3BC58_PSEYM</name>
<feature type="non-terminal residue" evidence="1">
    <location>
        <position position="97"/>
    </location>
</feature>
<keyword evidence="1" id="KW-0347">Helicase</keyword>
<gene>
    <name evidence="1" type="ORF">APX70_07614</name>
</gene>
<evidence type="ECO:0000313" key="2">
    <source>
        <dbReference type="Proteomes" id="UP000282378"/>
    </source>
</evidence>
<keyword evidence="1" id="KW-0547">Nucleotide-binding</keyword>
<keyword evidence="1" id="KW-0378">Hydrolase</keyword>
<organism evidence="1 2">
    <name type="scientific">Pseudomonas syringae pv. maculicola</name>
    <dbReference type="NCBI Taxonomy" id="59511"/>
    <lineage>
        <taxon>Bacteria</taxon>
        <taxon>Pseudomonadati</taxon>
        <taxon>Pseudomonadota</taxon>
        <taxon>Gammaproteobacteria</taxon>
        <taxon>Pseudomonadales</taxon>
        <taxon>Pseudomonadaceae</taxon>
        <taxon>Pseudomonas</taxon>
    </lineage>
</organism>
<protein>
    <submittedName>
        <fullName evidence="1">Helicase domain protein</fullName>
    </submittedName>
</protein>
<dbReference type="AlphaFoldDB" id="A0A3M3BC58"/>
<accession>A0A3M3BC58</accession>
<dbReference type="EMBL" id="RBNL01000074">
    <property type="protein sequence ID" value="RMM09856.1"/>
    <property type="molecule type" value="Genomic_DNA"/>
</dbReference>
<sequence>MWGISATLGNQEHAQQVLIGDGGVTVQGKIVKQLLVDTLLPTAIERFPWAGHMGLRMLPQVVAEVHSSASCLVFTNTRAQSEIWYQALLEARPDWAG</sequence>
<dbReference type="Proteomes" id="UP000282378">
    <property type="component" value="Unassembled WGS sequence"/>
</dbReference>
<evidence type="ECO:0000313" key="1">
    <source>
        <dbReference type="EMBL" id="RMM09856.1"/>
    </source>
</evidence>
<comment type="caution">
    <text evidence="1">The sequence shown here is derived from an EMBL/GenBank/DDBJ whole genome shotgun (WGS) entry which is preliminary data.</text>
</comment>